<evidence type="ECO:0000256" key="1">
    <source>
        <dbReference type="SAM" id="MobiDB-lite"/>
    </source>
</evidence>
<evidence type="ECO:0000313" key="3">
    <source>
        <dbReference type="Proteomes" id="UP001610335"/>
    </source>
</evidence>
<feature type="compositionally biased region" description="Low complexity" evidence="1">
    <location>
        <begin position="222"/>
        <end position="231"/>
    </location>
</feature>
<name>A0ABR4INJ3_9EURO</name>
<comment type="caution">
    <text evidence="2">The sequence shown here is derived from an EMBL/GenBank/DDBJ whole genome shotgun (WGS) entry which is preliminary data.</text>
</comment>
<organism evidence="2 3">
    <name type="scientific">Aspergillus cavernicola</name>
    <dbReference type="NCBI Taxonomy" id="176166"/>
    <lineage>
        <taxon>Eukaryota</taxon>
        <taxon>Fungi</taxon>
        <taxon>Dikarya</taxon>
        <taxon>Ascomycota</taxon>
        <taxon>Pezizomycotina</taxon>
        <taxon>Eurotiomycetes</taxon>
        <taxon>Eurotiomycetidae</taxon>
        <taxon>Eurotiales</taxon>
        <taxon>Aspergillaceae</taxon>
        <taxon>Aspergillus</taxon>
        <taxon>Aspergillus subgen. Nidulantes</taxon>
    </lineage>
</organism>
<evidence type="ECO:0000313" key="2">
    <source>
        <dbReference type="EMBL" id="KAL2829187.1"/>
    </source>
</evidence>
<accession>A0ABR4INJ3</accession>
<feature type="region of interest" description="Disordered" evidence="1">
    <location>
        <begin position="184"/>
        <end position="245"/>
    </location>
</feature>
<feature type="region of interest" description="Disordered" evidence="1">
    <location>
        <begin position="96"/>
        <end position="166"/>
    </location>
</feature>
<sequence>MPFNHSRPPLNPTVEEARDETENNNDSTASDFRDSWPEICAQHESVLSSHLRMLQSLKGPITSDAEASKLLSSMVERTNKLCLQYENIKRLIIPRTTGGSDTVRPVAGDEHDSRSHTTSGHDDVSRNKRRKRQRLSNNDAEQEPGLSEPAIAETQSSKRKRVDIPIPDADAEVRSAIPVALETEDISEEVQRRLKIKEVHRRKHDARPEKRKRDRDSLASNGSTSSRGGTTKPRKKFKLNEHVKR</sequence>
<protein>
    <submittedName>
        <fullName evidence="2">Uncharacterized protein</fullName>
    </submittedName>
</protein>
<feature type="compositionally biased region" description="Basic residues" evidence="1">
    <location>
        <begin position="193"/>
        <end position="213"/>
    </location>
</feature>
<gene>
    <name evidence="2" type="ORF">BDW59DRAFT_142263</name>
</gene>
<dbReference type="EMBL" id="JBFXLS010000017">
    <property type="protein sequence ID" value="KAL2829187.1"/>
    <property type="molecule type" value="Genomic_DNA"/>
</dbReference>
<reference evidence="2 3" key="1">
    <citation type="submission" date="2024-07" db="EMBL/GenBank/DDBJ databases">
        <title>Section-level genome sequencing and comparative genomics of Aspergillus sections Usti and Cavernicolus.</title>
        <authorList>
            <consortium name="Lawrence Berkeley National Laboratory"/>
            <person name="Nybo J.L."/>
            <person name="Vesth T.C."/>
            <person name="Theobald S."/>
            <person name="Frisvad J.C."/>
            <person name="Larsen T.O."/>
            <person name="Kjaerboelling I."/>
            <person name="Rothschild-Mancinelli K."/>
            <person name="Lyhne E.K."/>
            <person name="Kogle M.E."/>
            <person name="Barry K."/>
            <person name="Clum A."/>
            <person name="Na H."/>
            <person name="Ledsgaard L."/>
            <person name="Lin J."/>
            <person name="Lipzen A."/>
            <person name="Kuo A."/>
            <person name="Riley R."/>
            <person name="Mondo S."/>
            <person name="LaButti K."/>
            <person name="Haridas S."/>
            <person name="Pangalinan J."/>
            <person name="Salamov A.A."/>
            <person name="Simmons B.A."/>
            <person name="Magnuson J.K."/>
            <person name="Chen J."/>
            <person name="Drula E."/>
            <person name="Henrissat B."/>
            <person name="Wiebenga A."/>
            <person name="Lubbers R.J."/>
            <person name="Gomes A.C."/>
            <person name="Makela M.R."/>
            <person name="Stajich J."/>
            <person name="Grigoriev I.V."/>
            <person name="Mortensen U.H."/>
            <person name="De vries R.P."/>
            <person name="Baker S.E."/>
            <person name="Andersen M.R."/>
        </authorList>
    </citation>
    <scope>NUCLEOTIDE SEQUENCE [LARGE SCALE GENOMIC DNA]</scope>
    <source>
        <strain evidence="2 3">CBS 600.67</strain>
    </source>
</reference>
<feature type="compositionally biased region" description="Basic and acidic residues" evidence="1">
    <location>
        <begin position="107"/>
        <end position="126"/>
    </location>
</feature>
<keyword evidence="3" id="KW-1185">Reference proteome</keyword>
<feature type="region of interest" description="Disordered" evidence="1">
    <location>
        <begin position="1"/>
        <end position="35"/>
    </location>
</feature>
<dbReference type="Proteomes" id="UP001610335">
    <property type="component" value="Unassembled WGS sequence"/>
</dbReference>
<proteinExistence type="predicted"/>